<name>A0A848IRB9_9BURK</name>
<feature type="region of interest" description="Disordered" evidence="1">
    <location>
        <begin position="1603"/>
        <end position="1627"/>
    </location>
</feature>
<dbReference type="EMBL" id="JABBGJ010000061">
    <property type="protein sequence ID" value="NMM03780.1"/>
    <property type="molecule type" value="Genomic_DNA"/>
</dbReference>
<dbReference type="SUPFAM" id="SSF64438">
    <property type="entry name" value="CNF1/YfiH-like putative cysteine hydrolases"/>
    <property type="match status" value="1"/>
</dbReference>
<reference evidence="3 4" key="1">
    <citation type="submission" date="2020-04" db="EMBL/GenBank/DDBJ databases">
        <title>Paraburkholderia sp. RP-4-7 isolated from soil.</title>
        <authorList>
            <person name="Dahal R.H."/>
        </authorList>
    </citation>
    <scope>NUCLEOTIDE SEQUENCE [LARGE SCALE GENOMIC DNA]</scope>
    <source>
        <strain evidence="3 4">RP-4-7</strain>
    </source>
</reference>
<feature type="region of interest" description="Disordered" evidence="1">
    <location>
        <begin position="28"/>
        <end position="48"/>
    </location>
</feature>
<dbReference type="Pfam" id="PF05785">
    <property type="entry name" value="CNF1"/>
    <property type="match status" value="1"/>
</dbReference>
<evidence type="ECO:0000313" key="4">
    <source>
        <dbReference type="Proteomes" id="UP000544134"/>
    </source>
</evidence>
<gene>
    <name evidence="3" type="ORF">HHL24_38645</name>
</gene>
<evidence type="ECO:0000256" key="1">
    <source>
        <dbReference type="SAM" id="MobiDB-lite"/>
    </source>
</evidence>
<feature type="domain" description="Cytotoxic necrotizing factor Rho-activating" evidence="2">
    <location>
        <begin position="1334"/>
        <end position="1594"/>
    </location>
</feature>
<dbReference type="InterPro" id="IPR037040">
    <property type="entry name" value="CNF_Rho-act_sf"/>
</dbReference>
<evidence type="ECO:0000313" key="3">
    <source>
        <dbReference type="EMBL" id="NMM03780.1"/>
    </source>
</evidence>
<dbReference type="Gene3D" id="3.60.100.10">
    <property type="entry name" value="Cytotoxic necrotizing factor, Rho-activating domain"/>
    <property type="match status" value="1"/>
</dbReference>
<evidence type="ECO:0000259" key="2">
    <source>
        <dbReference type="Pfam" id="PF05785"/>
    </source>
</evidence>
<dbReference type="InterPro" id="IPR011324">
    <property type="entry name" value="Cytotoxic_necrot_fac-like_cat"/>
</dbReference>
<dbReference type="Proteomes" id="UP000544134">
    <property type="component" value="Unassembled WGS sequence"/>
</dbReference>
<feature type="region of interest" description="Disordered" evidence="1">
    <location>
        <begin position="102"/>
        <end position="127"/>
    </location>
</feature>
<dbReference type="InterPro" id="IPR008430">
    <property type="entry name" value="CNF_Rho-act"/>
</dbReference>
<organism evidence="3 4">
    <name type="scientific">Paraburkholderia polaris</name>
    <dbReference type="NCBI Taxonomy" id="2728848"/>
    <lineage>
        <taxon>Bacteria</taxon>
        <taxon>Pseudomonadati</taxon>
        <taxon>Pseudomonadota</taxon>
        <taxon>Betaproteobacteria</taxon>
        <taxon>Burkholderiales</taxon>
        <taxon>Burkholderiaceae</taxon>
        <taxon>Paraburkholderia</taxon>
    </lineage>
</organism>
<dbReference type="CDD" id="cd16834">
    <property type="entry name" value="CNF1-like"/>
    <property type="match status" value="1"/>
</dbReference>
<sequence length="1627" mass="179635">MADVIDRLGEDDVSATAATVCSILSGRAETTDPITPPWQSLPEEQTNAARQSAQLEADAVQSAVPETCARSPGTKSGGYVSVPMGAAATVVGHAAFSTPSREAVASGDASGAPRADPAASAQHSAGSAKIETNPVVTIAVGTAVVACTTGLSRTDMVLASMALTSVVVLTAGFATLGVHLAGKKENSGMEALRADAEPPGQECPSVDSNRYAVHSNWIGLKGQDLGCVLSFLETQFDYSLFEDALDSISDIKNEDRPSEENEEIYRTAVRQAFLDYSDDSHPPVCYLSSEHRYSQQLYSILKEISNSGVKECAPEKLRRLKLILIKIKAYETFAARAQQGFRPEGKHRVVVKLESVFDLPININELPLHAKTLNDYIVNQLGNKSKTDPTGPLAEGVGIALQLWADNALTAPNGKAGISEKMISAIRHTIQKKILELREDMYNLRGPRERIELEIKAKSLLAHRYASRYVEKRISLSRNYLNVLRKIKSKLPASAITPEDATVFEARALAVKATLQMLGKNQNLPDNIHNLSITGCLDNFALLVGSSPEVTTFASFAEAIFYKSLTGSSIGDLYWYNLDPTKLLIEFNNRLDELPFTKRRSGTVAEAEQFIKNIKPNIETSNDAEYYNQFVTFRSEYLSPLSEALSLHALFDYGLHPYLILTEKPIRTIRTNVFVKPVAELPLLPQEEFNLMIVFRKMINSASNFYQMIRNIYGAGYSIAGELIFCEMASGNWTVISTLNGRFIIKTVTAAEMTANRILLAISQKKPYLRPSEGISAFFPTEHLLWRKNQLFTEVIHPVLQNTTSLDATTFSEAYLVLDRLDGPDFSGKRLIEITDAAGKTMLERIIDQREDVEYHLHWWQYITLFIPGFDMVYHAANDPDYHPSNKEILEEVTLDLLTMVSIVIPEAELSLQSAKALRISTFENLIKGHRGKALLMAIVADTAKDFSLLPLRLFATTSYELFAFWEPLPLKTIATSLFRRVRTLKFRSGFKLISPKVISKRKINTLTPETAGGKKPAGNTSNKAKGVVLARNDDDIRYYEYSYSFKEKEALLGAPIGGIKASHLAGLTQVQIEPLCKFVTSSRKRALDSLDNALKALSQKKESQKINEALDIFLGRHTDAVKENIRNELEKIRSFLNQLTVGDDISYQAGYLANQPKILMVTRAAAALRDWKNEFPPITIYVDAVIDASLRKSFTQSEFKDYLATVLIHEAYHAVKRDTPDFKYAKIFGDSLDIADIVALPEPQFRGENVQEIMREFGLSPSELNDSLERANKAALQNPDNLAYLTVLLDYVRTHHSGHNKFITDYSRWKIDRNSPLEWQFKGHQKKSGPIQLAHTDIGALVRGDVEPLARNGLLNRKSSSEIGLGFDAARFDSHSIGIEKFSLADGKFADVVDTWKGGDTTSLGKDEVWAGTWGKDNLLNDDISIIELAGGKSGTAAIRIKLDDLREGYPVIVSAGELSGSTVAFGVDEQYFYAFHAGQKSGDQEWHTDQQGAASIYRAYLSLNGEEIPSLRISEDMVLVNERNELAGNSGIVDILEKYESGFFAFSGKSAASPPAETDTEKPIRWLDYAPTTTDSAAEKGCAYALLVRRDGNLKITAHAASAASTQPRGGARPKTPGKQFVLKG</sequence>
<comment type="caution">
    <text evidence="3">The sequence shown here is derived from an EMBL/GenBank/DDBJ whole genome shotgun (WGS) entry which is preliminary data.</text>
</comment>
<proteinExistence type="predicted"/>
<protein>
    <recommendedName>
        <fullName evidence="2">Cytotoxic necrotizing factor Rho-activating domain-containing protein</fullName>
    </recommendedName>
</protein>
<accession>A0A848IRB9</accession>
<dbReference type="RefSeq" id="WP_169490570.1">
    <property type="nucleotide sequence ID" value="NZ_JABBGJ010000061.1"/>
</dbReference>
<keyword evidence="4" id="KW-1185">Reference proteome</keyword>